<proteinExistence type="predicted"/>
<organism evidence="6 7">
    <name type="scientific">Glonium stellatum</name>
    <dbReference type="NCBI Taxonomy" id="574774"/>
    <lineage>
        <taxon>Eukaryota</taxon>
        <taxon>Fungi</taxon>
        <taxon>Dikarya</taxon>
        <taxon>Ascomycota</taxon>
        <taxon>Pezizomycotina</taxon>
        <taxon>Dothideomycetes</taxon>
        <taxon>Pleosporomycetidae</taxon>
        <taxon>Gloniales</taxon>
        <taxon>Gloniaceae</taxon>
        <taxon>Glonium</taxon>
    </lineage>
</organism>
<dbReference type="OrthoDB" id="10056939at2759"/>
<evidence type="ECO:0000256" key="1">
    <source>
        <dbReference type="ARBA" id="ARBA00023125"/>
    </source>
</evidence>
<feature type="region of interest" description="Disordered" evidence="4">
    <location>
        <begin position="335"/>
        <end position="392"/>
    </location>
</feature>
<evidence type="ECO:0000313" key="7">
    <source>
        <dbReference type="Proteomes" id="UP000250140"/>
    </source>
</evidence>
<keyword evidence="2" id="KW-0371">Homeobox</keyword>
<keyword evidence="1" id="KW-0238">DNA-binding</keyword>
<feature type="domain" description="C2H2-type" evidence="5">
    <location>
        <begin position="573"/>
        <end position="593"/>
    </location>
</feature>
<dbReference type="Pfam" id="PF05920">
    <property type="entry name" value="Homeobox_KN"/>
    <property type="match status" value="1"/>
</dbReference>
<dbReference type="InterPro" id="IPR001356">
    <property type="entry name" value="HD"/>
</dbReference>
<protein>
    <recommendedName>
        <fullName evidence="5">C2H2-type domain-containing protein</fullName>
    </recommendedName>
</protein>
<reference evidence="6 7" key="1">
    <citation type="journal article" date="2016" name="Nat. Commun.">
        <title>Ectomycorrhizal ecology is imprinted in the genome of the dominant symbiotic fungus Cenococcum geophilum.</title>
        <authorList>
            <consortium name="DOE Joint Genome Institute"/>
            <person name="Peter M."/>
            <person name="Kohler A."/>
            <person name="Ohm R.A."/>
            <person name="Kuo A."/>
            <person name="Krutzmann J."/>
            <person name="Morin E."/>
            <person name="Arend M."/>
            <person name="Barry K.W."/>
            <person name="Binder M."/>
            <person name="Choi C."/>
            <person name="Clum A."/>
            <person name="Copeland A."/>
            <person name="Grisel N."/>
            <person name="Haridas S."/>
            <person name="Kipfer T."/>
            <person name="LaButti K."/>
            <person name="Lindquist E."/>
            <person name="Lipzen A."/>
            <person name="Maire R."/>
            <person name="Meier B."/>
            <person name="Mihaltcheva S."/>
            <person name="Molinier V."/>
            <person name="Murat C."/>
            <person name="Poggeler S."/>
            <person name="Quandt C.A."/>
            <person name="Sperisen C."/>
            <person name="Tritt A."/>
            <person name="Tisserant E."/>
            <person name="Crous P.W."/>
            <person name="Henrissat B."/>
            <person name="Nehls U."/>
            <person name="Egli S."/>
            <person name="Spatafora J.W."/>
            <person name="Grigoriev I.V."/>
            <person name="Martin F.M."/>
        </authorList>
    </citation>
    <scope>NUCLEOTIDE SEQUENCE [LARGE SCALE GENOMIC DNA]</scope>
    <source>
        <strain evidence="6 7">CBS 207.34</strain>
    </source>
</reference>
<dbReference type="SMART" id="SM00355">
    <property type="entry name" value="ZnF_C2H2"/>
    <property type="match status" value="2"/>
</dbReference>
<accession>A0A8E2JP25</accession>
<feature type="compositionally biased region" description="Polar residues" evidence="4">
    <location>
        <begin position="356"/>
        <end position="378"/>
    </location>
</feature>
<feature type="domain" description="C2H2-type" evidence="5">
    <location>
        <begin position="454"/>
        <end position="474"/>
    </location>
</feature>
<dbReference type="SUPFAM" id="SSF46689">
    <property type="entry name" value="Homeodomain-like"/>
    <property type="match status" value="1"/>
</dbReference>
<feature type="region of interest" description="Disordered" evidence="4">
    <location>
        <begin position="173"/>
        <end position="202"/>
    </location>
</feature>
<evidence type="ECO:0000313" key="6">
    <source>
        <dbReference type="EMBL" id="OCL04157.1"/>
    </source>
</evidence>
<dbReference type="EMBL" id="KV750585">
    <property type="protein sequence ID" value="OCL04157.1"/>
    <property type="molecule type" value="Genomic_DNA"/>
</dbReference>
<dbReference type="GO" id="GO:0006355">
    <property type="term" value="P:regulation of DNA-templated transcription"/>
    <property type="evidence" value="ECO:0007669"/>
    <property type="project" value="InterPro"/>
</dbReference>
<name>A0A8E2JP25_9PEZI</name>
<evidence type="ECO:0000259" key="5">
    <source>
        <dbReference type="PROSITE" id="PS00028"/>
    </source>
</evidence>
<sequence length="608" mass="67337">MSNLGYRSDASSLDFPTHPELKLPEVSARNVIWSPPQQTSYHGTHQALSADFGGFLRDPIEDKLHNDLFETQTEIKEIVTWPSVEADLAARKLCLPITEYSSPTNGIPFDWSDGDFSLQTRSSDPNLATLQPSANSTIQLESGESVGWDDLVPTRHTLSFREEDSFNFFQDGPSRMLGLQRPKRSTSFLDNHDSTEDGPAIRSNVDHAADDQISHTSHPGRVIQSRRTGISPTAHTLGLSVGKNALYSTRKRTNAVTGSKKKLTGRQVTAPVKAWFDAHKHNPYASNDEKAALAHSTGLTLKQISDCLSNLRARTLLKGGNASNTRNQTFQYEASLSGGSADGPRMPSRKIGTVSAGDTSVSSPQISELPQSALGDNTQDGEESARGSSHQSNYAISPDFSCSPTILGDFQDISPLDLCRKGKRKFMPTLNLESVETGSLCNDSQIRAGRPFHCTFCLKTWKSHYEWRRHEATHVVAKKWTCMPEDVAINDNRCAFCDLEFPPLAHLGEHNVRICLEKAIPARAFARKDHLKQHIEQVHLLGQDHGFTDPGKILDCWSRDANECELVPGALWCGFCGTSFESWKERVKHVSSHFQKGAKIADWRHKPV</sequence>
<dbReference type="Gene3D" id="1.10.10.60">
    <property type="entry name" value="Homeodomain-like"/>
    <property type="match status" value="1"/>
</dbReference>
<keyword evidence="7" id="KW-1185">Reference proteome</keyword>
<gene>
    <name evidence="6" type="ORF">AOQ84DRAFT_391737</name>
</gene>
<dbReference type="InterPro" id="IPR008422">
    <property type="entry name" value="KN_HD"/>
</dbReference>
<evidence type="ECO:0000256" key="4">
    <source>
        <dbReference type="SAM" id="MobiDB-lite"/>
    </source>
</evidence>
<dbReference type="GO" id="GO:0003677">
    <property type="term" value="F:DNA binding"/>
    <property type="evidence" value="ECO:0007669"/>
    <property type="project" value="UniProtKB-KW"/>
</dbReference>
<evidence type="ECO:0000256" key="2">
    <source>
        <dbReference type="ARBA" id="ARBA00023155"/>
    </source>
</evidence>
<dbReference type="InterPro" id="IPR013087">
    <property type="entry name" value="Znf_C2H2_type"/>
</dbReference>
<dbReference type="PROSITE" id="PS00028">
    <property type="entry name" value="ZINC_FINGER_C2H2_1"/>
    <property type="match status" value="2"/>
</dbReference>
<evidence type="ECO:0000256" key="3">
    <source>
        <dbReference type="ARBA" id="ARBA00023242"/>
    </source>
</evidence>
<dbReference type="Proteomes" id="UP000250140">
    <property type="component" value="Unassembled WGS sequence"/>
</dbReference>
<dbReference type="InterPro" id="IPR009057">
    <property type="entry name" value="Homeodomain-like_sf"/>
</dbReference>
<keyword evidence="3" id="KW-0539">Nucleus</keyword>
<dbReference type="CDD" id="cd00086">
    <property type="entry name" value="homeodomain"/>
    <property type="match status" value="1"/>
</dbReference>
<dbReference type="AlphaFoldDB" id="A0A8E2JP25"/>